<evidence type="ECO:0000256" key="7">
    <source>
        <dbReference type="ARBA" id="ARBA00023277"/>
    </source>
</evidence>
<dbReference type="EMBL" id="JAAKYA010000076">
    <property type="protein sequence ID" value="NGO39909.1"/>
    <property type="molecule type" value="Genomic_DNA"/>
</dbReference>
<keyword evidence="6 10" id="KW-0808">Transferase</keyword>
<comment type="catalytic activity">
    <reaction evidence="1">
        <text>Transfers a segment of a (1-&gt;4)-alpha-D-glucan to a new position in an acceptor, which may be glucose or a (1-&gt;4)-alpha-D-glucan.</text>
        <dbReference type="EC" id="2.4.1.25"/>
    </reaction>
</comment>
<dbReference type="EC" id="2.4.1.25" evidence="3"/>
<gene>
    <name evidence="10" type="ORF">G4L39_10970</name>
</gene>
<evidence type="ECO:0000256" key="1">
    <source>
        <dbReference type="ARBA" id="ARBA00000439"/>
    </source>
</evidence>
<accession>A0A6M1RQS8</accession>
<dbReference type="InterPro" id="IPR017853">
    <property type="entry name" value="GH"/>
</dbReference>
<evidence type="ECO:0000256" key="4">
    <source>
        <dbReference type="ARBA" id="ARBA00020295"/>
    </source>
</evidence>
<dbReference type="PANTHER" id="PTHR32438:SF5">
    <property type="entry name" value="4-ALPHA-GLUCANOTRANSFERASE DPE1, CHLOROPLASTIC_AMYLOPLASTIC"/>
    <property type="match status" value="1"/>
</dbReference>
<dbReference type="GO" id="GO:0004134">
    <property type="term" value="F:4-alpha-glucanotransferase activity"/>
    <property type="evidence" value="ECO:0007669"/>
    <property type="project" value="UniProtKB-EC"/>
</dbReference>
<dbReference type="Proteomes" id="UP000477311">
    <property type="component" value="Unassembled WGS sequence"/>
</dbReference>
<keyword evidence="5" id="KW-0328">Glycosyltransferase</keyword>
<evidence type="ECO:0000256" key="2">
    <source>
        <dbReference type="ARBA" id="ARBA00005684"/>
    </source>
</evidence>
<evidence type="ECO:0000313" key="10">
    <source>
        <dbReference type="EMBL" id="NGO39909.1"/>
    </source>
</evidence>
<dbReference type="Gene3D" id="3.20.20.80">
    <property type="entry name" value="Glycosidases"/>
    <property type="match status" value="1"/>
</dbReference>
<sequence length="578" mass="65646">MRLVVEHRYGGILIPVFAIRTSADLGIGDTAGVCALLDWCAAHGVRILQTLPIQELGPDYSPYNAVSARALEFGLLDVRPESLPDLDPGVYAAVLAEEDVDSLRAGSVDYEGVRALKARLLEEAFRSFEAREVGAETDRALAFRAFVERESDWLEDYTLFRVLMEENGGSPAWEDWPAEHRSPERARRWWESLGGPRRQALEERRQFHAYVQWLAHEQWGRVRETAEARGVALMGDMPYGVSRASVDVWARQHLFDLEWSGGAPPEYTFRGDPFVEKWGQNWGIPNYRWEEHQREGFAWWRDRVRHLTRFFHAYRIDHVLGFFRIYSFPWKPDRNDEFVDLSPEEVARRTGGRLPGFLPHADDTPEHRAANQAHGERLLRMLQEASGEAAIVAEDLGWVPEYVPETLQRLGIPGFRIPMFCREADGRYADPRGYPRLSLVQPATHDHPPLAARWIELWRAADAGDGGALKELHHLMEFAGMPGVPPPRAYTPAVQEGLLRAVFRAGSYLAVVLLDDVLALTTRYNRPGTRSEENWTARLPWTVEALGRDPVAVAHGARLRRLLMETGRWGDVPSADSV</sequence>
<name>A0A6M1RQS8_9BACT</name>
<evidence type="ECO:0000256" key="3">
    <source>
        <dbReference type="ARBA" id="ARBA00012560"/>
    </source>
</evidence>
<dbReference type="AlphaFoldDB" id="A0A6M1RQS8"/>
<evidence type="ECO:0000256" key="8">
    <source>
        <dbReference type="ARBA" id="ARBA00031423"/>
    </source>
</evidence>
<dbReference type="RefSeq" id="WP_165108206.1">
    <property type="nucleotide sequence ID" value="NZ_JAAKYA010000076.1"/>
</dbReference>
<dbReference type="PANTHER" id="PTHR32438">
    <property type="entry name" value="4-ALPHA-GLUCANOTRANSFERASE DPE1, CHLOROPLASTIC/AMYLOPLASTIC"/>
    <property type="match status" value="1"/>
</dbReference>
<evidence type="ECO:0000256" key="9">
    <source>
        <dbReference type="ARBA" id="ARBA00031501"/>
    </source>
</evidence>
<proteinExistence type="inferred from homology"/>
<evidence type="ECO:0000313" key="11">
    <source>
        <dbReference type="Proteomes" id="UP000477311"/>
    </source>
</evidence>
<keyword evidence="7" id="KW-0119">Carbohydrate metabolism</keyword>
<protein>
    <recommendedName>
        <fullName evidence="4">4-alpha-glucanotransferase</fullName>
        <ecNumber evidence="3">2.4.1.25</ecNumber>
    </recommendedName>
    <alternativeName>
        <fullName evidence="8">Amylomaltase</fullName>
    </alternativeName>
    <alternativeName>
        <fullName evidence="9">Disproportionating enzyme</fullName>
    </alternativeName>
</protein>
<evidence type="ECO:0000256" key="5">
    <source>
        <dbReference type="ARBA" id="ARBA00022676"/>
    </source>
</evidence>
<reference evidence="10 11" key="1">
    <citation type="submission" date="2020-02" db="EMBL/GenBank/DDBJ databases">
        <title>Draft genome sequence of Limisphaera ngatamarikiensis NGM72.4T, a thermophilic Verrucomicrobia grouped in subdivision 3.</title>
        <authorList>
            <person name="Carere C.R."/>
            <person name="Steen J."/>
            <person name="Hugenholtz P."/>
            <person name="Stott M.B."/>
        </authorList>
    </citation>
    <scope>NUCLEOTIDE SEQUENCE [LARGE SCALE GENOMIC DNA]</scope>
    <source>
        <strain evidence="10 11">NGM72.4</strain>
    </source>
</reference>
<comment type="similarity">
    <text evidence="2">Belongs to the disproportionating enzyme family.</text>
</comment>
<dbReference type="InterPro" id="IPR003385">
    <property type="entry name" value="Glyco_hydro_77"/>
</dbReference>
<evidence type="ECO:0000256" key="6">
    <source>
        <dbReference type="ARBA" id="ARBA00022679"/>
    </source>
</evidence>
<dbReference type="Pfam" id="PF02446">
    <property type="entry name" value="Glyco_hydro_77"/>
    <property type="match status" value="1"/>
</dbReference>
<dbReference type="GO" id="GO:0005975">
    <property type="term" value="P:carbohydrate metabolic process"/>
    <property type="evidence" value="ECO:0007669"/>
    <property type="project" value="InterPro"/>
</dbReference>
<keyword evidence="11" id="KW-1185">Reference proteome</keyword>
<comment type="caution">
    <text evidence="10">The sequence shown here is derived from an EMBL/GenBank/DDBJ whole genome shotgun (WGS) entry which is preliminary data.</text>
</comment>
<dbReference type="SUPFAM" id="SSF51445">
    <property type="entry name" value="(Trans)glycosidases"/>
    <property type="match status" value="1"/>
</dbReference>
<organism evidence="10 11">
    <name type="scientific">Limisphaera ngatamarikiensis</name>
    <dbReference type="NCBI Taxonomy" id="1324935"/>
    <lineage>
        <taxon>Bacteria</taxon>
        <taxon>Pseudomonadati</taxon>
        <taxon>Verrucomicrobiota</taxon>
        <taxon>Verrucomicrobiia</taxon>
        <taxon>Limisphaerales</taxon>
        <taxon>Limisphaeraceae</taxon>
        <taxon>Limisphaera</taxon>
    </lineage>
</organism>